<comment type="caution">
    <text evidence="2">The sequence shown here is derived from an EMBL/GenBank/DDBJ whole genome shotgun (WGS) entry which is preliminary data.</text>
</comment>
<protein>
    <submittedName>
        <fullName evidence="2">Uncharacterized protein</fullName>
    </submittedName>
</protein>
<dbReference type="EMBL" id="JAABOA010003807">
    <property type="protein sequence ID" value="KAF9578299.1"/>
    <property type="molecule type" value="Genomic_DNA"/>
</dbReference>
<evidence type="ECO:0000313" key="3">
    <source>
        <dbReference type="Proteomes" id="UP000780801"/>
    </source>
</evidence>
<proteinExistence type="predicted"/>
<accession>A0A9P6FN55</accession>
<sequence length="441" mass="49444">MEAQDKKKGKEHVLCLTSSGSSVTFEKAAELIPGPFLTNFKNLEESFWADRVLQVSTRFTSKHTAIALQKSSAKQVIHEYQRFEPELDEDGFSEIYEDNQSDTVSEKKDRDDRELDPDALQVGRKHPCNTFDDIDVVQSKTPRYKSPSPAPITTESLDSPPEVRTSGQQRDPFLIYEGDDEDDEDGTIACEENGVLLPDKTDQVYRFSAMLDNINVVIGFQTLFAAVKKETVYIPDVNQALAFMSMPNKRVTLNFIDSTTKSGSSRNGTNSRKEPDLALEIKDRDNLTICEVGVGEITSHAKKGYKKKSAKDLVRIGLALKDALDLIQDKSGIDDSTLVGWQVIGKNVVVYLMFKCDNLYIMVHVRNVIVPDNLTELSTICTQYKIWSDLRVTFEQGLTPVLQAVESDTRQMDGTIHYPQPASSRIATTHTPEFRTLLTKG</sequence>
<dbReference type="Proteomes" id="UP000780801">
    <property type="component" value="Unassembled WGS sequence"/>
</dbReference>
<evidence type="ECO:0000313" key="2">
    <source>
        <dbReference type="EMBL" id="KAF9578299.1"/>
    </source>
</evidence>
<dbReference type="OrthoDB" id="2370938at2759"/>
<gene>
    <name evidence="2" type="ORF">BGW38_005980</name>
</gene>
<evidence type="ECO:0000256" key="1">
    <source>
        <dbReference type="SAM" id="MobiDB-lite"/>
    </source>
</evidence>
<organism evidence="2 3">
    <name type="scientific">Lunasporangiospora selenospora</name>
    <dbReference type="NCBI Taxonomy" id="979761"/>
    <lineage>
        <taxon>Eukaryota</taxon>
        <taxon>Fungi</taxon>
        <taxon>Fungi incertae sedis</taxon>
        <taxon>Mucoromycota</taxon>
        <taxon>Mortierellomycotina</taxon>
        <taxon>Mortierellomycetes</taxon>
        <taxon>Mortierellales</taxon>
        <taxon>Mortierellaceae</taxon>
        <taxon>Lunasporangiospora</taxon>
    </lineage>
</organism>
<reference evidence="2" key="1">
    <citation type="journal article" date="2020" name="Fungal Divers.">
        <title>Resolving the Mortierellaceae phylogeny through synthesis of multi-gene phylogenetics and phylogenomics.</title>
        <authorList>
            <person name="Vandepol N."/>
            <person name="Liber J."/>
            <person name="Desiro A."/>
            <person name="Na H."/>
            <person name="Kennedy M."/>
            <person name="Barry K."/>
            <person name="Grigoriev I.V."/>
            <person name="Miller A.N."/>
            <person name="O'Donnell K."/>
            <person name="Stajich J.E."/>
            <person name="Bonito G."/>
        </authorList>
    </citation>
    <scope>NUCLEOTIDE SEQUENCE</scope>
    <source>
        <strain evidence="2">KOD1015</strain>
    </source>
</reference>
<feature type="compositionally biased region" description="Basic and acidic residues" evidence="1">
    <location>
        <begin position="104"/>
        <end position="113"/>
    </location>
</feature>
<dbReference type="AlphaFoldDB" id="A0A9P6FN55"/>
<feature type="region of interest" description="Disordered" evidence="1">
    <location>
        <begin position="97"/>
        <end position="168"/>
    </location>
</feature>
<name>A0A9P6FN55_9FUNG</name>
<keyword evidence="3" id="KW-1185">Reference proteome</keyword>